<protein>
    <recommendedName>
        <fullName evidence="4">J domain-containing protein</fullName>
    </recommendedName>
</protein>
<feature type="region of interest" description="Disordered" evidence="1">
    <location>
        <begin position="1"/>
        <end position="132"/>
    </location>
</feature>
<organism evidence="2 3">
    <name type="scientific">Micromonas commoda (strain RCC299 / NOUM17 / CCMP2709)</name>
    <name type="common">Picoplanktonic green alga</name>
    <dbReference type="NCBI Taxonomy" id="296587"/>
    <lineage>
        <taxon>Eukaryota</taxon>
        <taxon>Viridiplantae</taxon>
        <taxon>Chlorophyta</taxon>
        <taxon>Mamiellophyceae</taxon>
        <taxon>Mamiellales</taxon>
        <taxon>Mamiellaceae</taxon>
        <taxon>Micromonas</taxon>
    </lineage>
</organism>
<proteinExistence type="predicted"/>
<dbReference type="RefSeq" id="XP_002503796.1">
    <property type="nucleotide sequence ID" value="XM_002503750.1"/>
</dbReference>
<name>C1E9L0_MICCC</name>
<sequence>MQRSSAVLRSKLEAQQQREQARAARRRREELEAAELRRREEEARASAGAAARPPPAPPFVQRNRSEPLPEEDFCSPEYHPMRRDASWSSDGHTSREPEIDAHGSNPNANQNNNTTTAGATSDEDGHPQPIAPEDDVADVAREELRNNLKAFLPKVHVPREGLTPAQLRLGPGPGELCVPGFCSAMCVASAAVGFVQYASPGTAPVDPGNVPGIIKSLRKIAIRNHPDRNSVAKVGENQAAKAKVITAQATNMESLLDEFEHVNVRVHVDVPTGPGEGPSSATSFVLNRLHLGASTEQLMDLVLEERPELRSRRDGLAISFASAPGRPEMRLPIDASTLRSWEVSRASVFRVWVPAPDWMAFES</sequence>
<dbReference type="Proteomes" id="UP000002009">
    <property type="component" value="Chromosome 7"/>
</dbReference>
<accession>C1E9L0</accession>
<dbReference type="OrthoDB" id="10653648at2759"/>
<evidence type="ECO:0000256" key="1">
    <source>
        <dbReference type="SAM" id="MobiDB-lite"/>
    </source>
</evidence>
<gene>
    <name evidence="2" type="ORF">MICPUN_108537</name>
</gene>
<dbReference type="AlphaFoldDB" id="C1E9L0"/>
<evidence type="ECO:0008006" key="4">
    <source>
        <dbReference type="Google" id="ProtNLM"/>
    </source>
</evidence>
<feature type="compositionally biased region" description="Basic and acidic residues" evidence="1">
    <location>
        <begin position="19"/>
        <end position="44"/>
    </location>
</feature>
<dbReference type="GeneID" id="8244730"/>
<evidence type="ECO:0000313" key="2">
    <source>
        <dbReference type="EMBL" id="ACO65054.1"/>
    </source>
</evidence>
<feature type="compositionally biased region" description="Basic and acidic residues" evidence="1">
    <location>
        <begin position="92"/>
        <end position="101"/>
    </location>
</feature>
<dbReference type="EMBL" id="CP001328">
    <property type="protein sequence ID" value="ACO65054.1"/>
    <property type="molecule type" value="Genomic_DNA"/>
</dbReference>
<reference evidence="2 3" key="1">
    <citation type="journal article" date="2009" name="Science">
        <title>Green evolution and dynamic adaptations revealed by genomes of the marine picoeukaryotes Micromonas.</title>
        <authorList>
            <person name="Worden A.Z."/>
            <person name="Lee J.H."/>
            <person name="Mock T."/>
            <person name="Rouze P."/>
            <person name="Simmons M.P."/>
            <person name="Aerts A.L."/>
            <person name="Allen A.E."/>
            <person name="Cuvelier M.L."/>
            <person name="Derelle E."/>
            <person name="Everett M.V."/>
            <person name="Foulon E."/>
            <person name="Grimwood J."/>
            <person name="Gundlach H."/>
            <person name="Henrissat B."/>
            <person name="Napoli C."/>
            <person name="McDonald S.M."/>
            <person name="Parker M.S."/>
            <person name="Rombauts S."/>
            <person name="Salamov A."/>
            <person name="Von Dassow P."/>
            <person name="Badger J.H."/>
            <person name="Coutinho P.M."/>
            <person name="Demir E."/>
            <person name="Dubchak I."/>
            <person name="Gentemann C."/>
            <person name="Eikrem W."/>
            <person name="Gready J.E."/>
            <person name="John U."/>
            <person name="Lanier W."/>
            <person name="Lindquist E.A."/>
            <person name="Lucas S."/>
            <person name="Mayer K.F."/>
            <person name="Moreau H."/>
            <person name="Not F."/>
            <person name="Otillar R."/>
            <person name="Panaud O."/>
            <person name="Pangilinan J."/>
            <person name="Paulsen I."/>
            <person name="Piegu B."/>
            <person name="Poliakov A."/>
            <person name="Robbens S."/>
            <person name="Schmutz J."/>
            <person name="Toulza E."/>
            <person name="Wyss T."/>
            <person name="Zelensky A."/>
            <person name="Zhou K."/>
            <person name="Armbrust E.V."/>
            <person name="Bhattacharya D."/>
            <person name="Goodenough U.W."/>
            <person name="Van de Peer Y."/>
            <person name="Grigoriev I.V."/>
        </authorList>
    </citation>
    <scope>NUCLEOTIDE SEQUENCE [LARGE SCALE GENOMIC DNA]</scope>
    <source>
        <strain evidence="3">RCC299 / NOUM17</strain>
    </source>
</reference>
<evidence type="ECO:0000313" key="3">
    <source>
        <dbReference type="Proteomes" id="UP000002009"/>
    </source>
</evidence>
<dbReference type="InParanoid" id="C1E9L0"/>
<keyword evidence="3" id="KW-1185">Reference proteome</keyword>
<dbReference type="KEGG" id="mis:MICPUN_108537"/>
<feature type="compositionally biased region" description="Low complexity" evidence="1">
    <location>
        <begin position="105"/>
        <end position="120"/>
    </location>
</feature>